<dbReference type="Pfam" id="PF01451">
    <property type="entry name" value="LMWPc"/>
    <property type="match status" value="1"/>
</dbReference>
<dbReference type="SUPFAM" id="SSF52788">
    <property type="entry name" value="Phosphotyrosine protein phosphatases I"/>
    <property type="match status" value="1"/>
</dbReference>
<dbReference type="OrthoDB" id="9799096at2"/>
<evidence type="ECO:0000313" key="4">
    <source>
        <dbReference type="Proteomes" id="UP000282985"/>
    </source>
</evidence>
<dbReference type="InterPro" id="IPR036196">
    <property type="entry name" value="Ptyr_pPase_sf"/>
</dbReference>
<evidence type="ECO:0000313" key="3">
    <source>
        <dbReference type="EMBL" id="RUT72957.1"/>
    </source>
</evidence>
<dbReference type="Proteomes" id="UP000282985">
    <property type="component" value="Unassembled WGS sequence"/>
</dbReference>
<accession>A0A434AEZ7</accession>
<protein>
    <recommendedName>
        <fullName evidence="2">Phosphotyrosine protein phosphatase I domain-containing protein</fullName>
    </recommendedName>
</protein>
<keyword evidence="1" id="KW-0059">Arsenical resistance</keyword>
<dbReference type="EMBL" id="RJJX01000034">
    <property type="protein sequence ID" value="RUT72957.1"/>
    <property type="molecule type" value="Genomic_DNA"/>
</dbReference>
<keyword evidence="4" id="KW-1185">Reference proteome</keyword>
<dbReference type="GO" id="GO:0046685">
    <property type="term" value="P:response to arsenic-containing substance"/>
    <property type="evidence" value="ECO:0007669"/>
    <property type="project" value="UniProtKB-KW"/>
</dbReference>
<sequence length="141" mass="16211">MKKLLVISRKNEARSQMAEKWFKYYGKNHLKVWSGGLEKGNIQLLAQKAMTEAVMDIPDYKAKLFSELEEDKFDFVICFDKSIVDELPKFSGTPEIVSFDTPDPSEVEGEELVRLQAYNAVCNVIEDLCFAFVQEKFQIIS</sequence>
<evidence type="ECO:0000259" key="2">
    <source>
        <dbReference type="SMART" id="SM00226"/>
    </source>
</evidence>
<feature type="domain" description="Phosphotyrosine protein phosphatase I" evidence="2">
    <location>
        <begin position="2"/>
        <end position="135"/>
    </location>
</feature>
<dbReference type="PANTHER" id="PTHR43428:SF1">
    <property type="entry name" value="ARSENATE REDUCTASE"/>
    <property type="match status" value="1"/>
</dbReference>
<comment type="caution">
    <text evidence="3">The sequence shown here is derived from an EMBL/GenBank/DDBJ whole genome shotgun (WGS) entry which is preliminary data.</text>
</comment>
<proteinExistence type="predicted"/>
<dbReference type="SMART" id="SM00226">
    <property type="entry name" value="LMWPc"/>
    <property type="match status" value="1"/>
</dbReference>
<dbReference type="PANTHER" id="PTHR43428">
    <property type="entry name" value="ARSENATE REDUCTASE"/>
    <property type="match status" value="1"/>
</dbReference>
<organism evidence="3 4">
    <name type="scientific">Ancylomarina longa</name>
    <dbReference type="NCBI Taxonomy" id="2487017"/>
    <lineage>
        <taxon>Bacteria</taxon>
        <taxon>Pseudomonadati</taxon>
        <taxon>Bacteroidota</taxon>
        <taxon>Bacteroidia</taxon>
        <taxon>Marinilabiliales</taxon>
        <taxon>Marinifilaceae</taxon>
        <taxon>Ancylomarina</taxon>
    </lineage>
</organism>
<dbReference type="RefSeq" id="WP_127344931.1">
    <property type="nucleotide sequence ID" value="NZ_RJJX01000034.1"/>
</dbReference>
<dbReference type="InterPro" id="IPR023485">
    <property type="entry name" value="Ptyr_pPase"/>
</dbReference>
<gene>
    <name evidence="3" type="ORF">DLK05_15800</name>
</gene>
<dbReference type="AlphaFoldDB" id="A0A434AEZ7"/>
<dbReference type="Gene3D" id="3.40.50.2300">
    <property type="match status" value="1"/>
</dbReference>
<name>A0A434AEZ7_9BACT</name>
<reference evidence="3 4" key="1">
    <citation type="submission" date="2018-11" db="EMBL/GenBank/DDBJ databases">
        <title>Parancylomarina longa gen. nov., sp. nov., isolated from sediments of southern Okinawa.</title>
        <authorList>
            <person name="Fu T."/>
        </authorList>
    </citation>
    <scope>NUCLEOTIDE SEQUENCE [LARGE SCALE GENOMIC DNA]</scope>
    <source>
        <strain evidence="3 4">T3-2 S1-C</strain>
    </source>
</reference>
<evidence type="ECO:0000256" key="1">
    <source>
        <dbReference type="ARBA" id="ARBA00022849"/>
    </source>
</evidence>